<evidence type="ECO:0000313" key="2">
    <source>
        <dbReference type="EMBL" id="PRQ46332.1"/>
    </source>
</evidence>
<dbReference type="Proteomes" id="UP000238479">
    <property type="component" value="Chromosome 2"/>
</dbReference>
<dbReference type="AlphaFoldDB" id="A0A2P6RIR1"/>
<dbReference type="Gene3D" id="1.10.10.650">
    <property type="entry name" value="RuvA domain 2-like"/>
    <property type="match status" value="1"/>
</dbReference>
<dbReference type="PANTHER" id="PTHR10145:SF6">
    <property type="entry name" value="TRANSCRIPTION ELONGATION FACTOR SPT6"/>
    <property type="match status" value="1"/>
</dbReference>
<organism evidence="2 3">
    <name type="scientific">Rosa chinensis</name>
    <name type="common">China rose</name>
    <dbReference type="NCBI Taxonomy" id="74649"/>
    <lineage>
        <taxon>Eukaryota</taxon>
        <taxon>Viridiplantae</taxon>
        <taxon>Streptophyta</taxon>
        <taxon>Embryophyta</taxon>
        <taxon>Tracheophyta</taxon>
        <taxon>Spermatophyta</taxon>
        <taxon>Magnoliopsida</taxon>
        <taxon>eudicotyledons</taxon>
        <taxon>Gunneridae</taxon>
        <taxon>Pentapetalae</taxon>
        <taxon>rosids</taxon>
        <taxon>fabids</taxon>
        <taxon>Rosales</taxon>
        <taxon>Rosaceae</taxon>
        <taxon>Rosoideae</taxon>
        <taxon>Rosoideae incertae sedis</taxon>
        <taxon>Rosa</taxon>
    </lineage>
</organism>
<dbReference type="InterPro" id="IPR023319">
    <property type="entry name" value="Tex-like_HTH_dom_sf"/>
</dbReference>
<proteinExistence type="predicted"/>
<dbReference type="Gene3D" id="3.30.420.140">
    <property type="entry name" value="YqgF/RNase H-like domain"/>
    <property type="match status" value="1"/>
</dbReference>
<protein>
    <submittedName>
        <fullName evidence="2">Putative ribonuclease H-like domain, transcription elongation factor Spt6</fullName>
    </submittedName>
</protein>
<accession>A0A2P6RIR1</accession>
<keyword evidence="3" id="KW-1185">Reference proteome</keyword>
<gene>
    <name evidence="2" type="ORF">RchiOBHm_Chr2g0087931</name>
</gene>
<dbReference type="PANTHER" id="PTHR10145">
    <property type="entry name" value="TRANSCRIPTION ELONGATION FACTOR SPT6"/>
    <property type="match status" value="1"/>
</dbReference>
<dbReference type="Gramene" id="PRQ46332">
    <property type="protein sequence ID" value="PRQ46332"/>
    <property type="gene ID" value="RchiOBHm_Chr2g0087931"/>
</dbReference>
<dbReference type="InterPro" id="IPR028231">
    <property type="entry name" value="Spt6_YqgF"/>
</dbReference>
<evidence type="ECO:0000313" key="3">
    <source>
        <dbReference type="Proteomes" id="UP000238479"/>
    </source>
</evidence>
<dbReference type="Pfam" id="PF14639">
    <property type="entry name" value="YqgF"/>
    <property type="match status" value="1"/>
</dbReference>
<dbReference type="InterPro" id="IPR037027">
    <property type="entry name" value="YqgF/RNaseH-like_dom_sf"/>
</dbReference>
<dbReference type="GO" id="GO:0042393">
    <property type="term" value="F:histone binding"/>
    <property type="evidence" value="ECO:0007669"/>
    <property type="project" value="TreeGrafter"/>
</dbReference>
<dbReference type="GO" id="GO:0008023">
    <property type="term" value="C:transcription elongation factor complex"/>
    <property type="evidence" value="ECO:0007669"/>
    <property type="project" value="TreeGrafter"/>
</dbReference>
<dbReference type="InterPro" id="IPR017072">
    <property type="entry name" value="TF_Spt6"/>
</dbReference>
<dbReference type="InterPro" id="IPR012337">
    <property type="entry name" value="RNaseH-like_sf"/>
</dbReference>
<dbReference type="SUPFAM" id="SSF53098">
    <property type="entry name" value="Ribonuclease H-like"/>
    <property type="match status" value="1"/>
</dbReference>
<name>A0A2P6RIR1_ROSCH</name>
<sequence length="427" mass="48549">MNKLEGIVHWIKKQLEPLFGPLSSDDISRFLCMHHVQKLDIPFIAMYLKEDCLTLLKDHPEQPEEEKSKVKWYRILWAAQELHKKWLLFQNQKRALRFSYNKRFEEESRLGLIHDKAAPQLFESIINSLQAAESQREVEDINSKFNLHFPATEGPATIVICSDPGVSRAKDSLLTEYGRALFNKVSVAPPYQRNETAPPRVMACCWGPGDPATTLVMLDSCGEILDVLCTGPLSWESLTWTIPFFDEATQQRMNCDQERILKFVTDHQPDVTIIGAANMSCPLLREQLLWVSDTMMMKPNSRASPLRIVYGDESLARLYEISEISSEQLPGRSGIARRAVALGRYLQNPLAMVATLCGAGREILSWKLLNSPDENYLNPDEKYAVIEQVMIDVTNQVGLDINLAINHEWLFAPLQFISGLGPQKQHL</sequence>
<dbReference type="EMBL" id="PDCK01000040">
    <property type="protein sequence ID" value="PRQ46332.1"/>
    <property type="molecule type" value="Genomic_DNA"/>
</dbReference>
<dbReference type="Pfam" id="PF14635">
    <property type="entry name" value="HHH_7"/>
    <property type="match status" value="1"/>
</dbReference>
<keyword evidence="2" id="KW-0648">Protein biosynthesis</keyword>
<dbReference type="GO" id="GO:0140673">
    <property type="term" value="P:transcription elongation-coupled chromatin remodeling"/>
    <property type="evidence" value="ECO:0007669"/>
    <property type="project" value="InterPro"/>
</dbReference>
<dbReference type="GO" id="GO:0031491">
    <property type="term" value="F:nucleosome binding"/>
    <property type="evidence" value="ECO:0007669"/>
    <property type="project" value="TreeGrafter"/>
</dbReference>
<dbReference type="InterPro" id="IPR006641">
    <property type="entry name" value="YqgF/RNaseH-like_dom"/>
</dbReference>
<dbReference type="STRING" id="74649.A0A2P6RIR1"/>
<comment type="caution">
    <text evidence="2">The sequence shown here is derived from an EMBL/GenBank/DDBJ whole genome shotgun (WGS) entry which is preliminary data.</text>
</comment>
<dbReference type="SMART" id="SM00732">
    <property type="entry name" value="YqgFc"/>
    <property type="match status" value="1"/>
</dbReference>
<keyword evidence="2" id="KW-0251">Elongation factor</keyword>
<dbReference type="InterPro" id="IPR032706">
    <property type="entry name" value="Spt6_HHH"/>
</dbReference>
<reference evidence="2 3" key="1">
    <citation type="journal article" date="2018" name="Nat. Genet.">
        <title>The Rosa genome provides new insights in the design of modern roses.</title>
        <authorList>
            <person name="Bendahmane M."/>
        </authorList>
    </citation>
    <scope>NUCLEOTIDE SEQUENCE [LARGE SCALE GENOMIC DNA]</scope>
    <source>
        <strain evidence="3">cv. Old Blush</strain>
    </source>
</reference>
<dbReference type="GO" id="GO:0003746">
    <property type="term" value="F:translation elongation factor activity"/>
    <property type="evidence" value="ECO:0007669"/>
    <property type="project" value="UniProtKB-KW"/>
</dbReference>
<feature type="domain" description="YqgF/RNase H-like" evidence="1">
    <location>
        <begin position="199"/>
        <end position="320"/>
    </location>
</feature>
<dbReference type="SUPFAM" id="SSF158832">
    <property type="entry name" value="Tex N-terminal region-like"/>
    <property type="match status" value="1"/>
</dbReference>
<dbReference type="GO" id="GO:0034728">
    <property type="term" value="P:nucleosome organization"/>
    <property type="evidence" value="ECO:0007669"/>
    <property type="project" value="TreeGrafter"/>
</dbReference>
<evidence type="ECO:0000259" key="1">
    <source>
        <dbReference type="SMART" id="SM00732"/>
    </source>
</evidence>